<accession>A0A3B4ZZC9</accession>
<dbReference type="Ensembl" id="ENSSPAT00000013945.1">
    <property type="protein sequence ID" value="ENSSPAP00000013715.1"/>
    <property type="gene ID" value="ENSSPAG00000010379.1"/>
</dbReference>
<proteinExistence type="predicted"/>
<dbReference type="GeneTree" id="ENSGT00940000178862"/>
<reference evidence="1" key="1">
    <citation type="submission" date="2023-09" db="UniProtKB">
        <authorList>
            <consortium name="Ensembl"/>
        </authorList>
    </citation>
    <scope>IDENTIFICATION</scope>
</reference>
<evidence type="ECO:0000313" key="1">
    <source>
        <dbReference type="Ensembl" id="ENSSPAP00000013715.1"/>
    </source>
</evidence>
<dbReference type="STRING" id="144197.ENSSPAP00000013715"/>
<dbReference type="AlphaFoldDB" id="A0A3B4ZZC9"/>
<protein>
    <submittedName>
        <fullName evidence="1">Uncharacterized protein</fullName>
    </submittedName>
</protein>
<name>A0A3B4ZZC9_9TELE</name>
<organism evidence="1">
    <name type="scientific">Stegastes partitus</name>
    <name type="common">bicolor damselfish</name>
    <dbReference type="NCBI Taxonomy" id="144197"/>
    <lineage>
        <taxon>Eukaryota</taxon>
        <taxon>Metazoa</taxon>
        <taxon>Chordata</taxon>
        <taxon>Craniata</taxon>
        <taxon>Vertebrata</taxon>
        <taxon>Euteleostomi</taxon>
        <taxon>Actinopterygii</taxon>
        <taxon>Neopterygii</taxon>
        <taxon>Teleostei</taxon>
        <taxon>Neoteleostei</taxon>
        <taxon>Acanthomorphata</taxon>
        <taxon>Ovalentaria</taxon>
        <taxon>Pomacentridae</taxon>
        <taxon>Stegastes</taxon>
    </lineage>
</organism>
<sequence>MANAHRTNVLVTSCLKTPVDPHTKAPLASYERERALPYTATGHMDNRDYEKEVKVLWGSSCVQRLQGKRLRVSSVL</sequence>